<dbReference type="PANTHER" id="PTHR46847:SF1">
    <property type="entry name" value="D-ALLOSE-BINDING PERIPLASMIC PROTEIN-RELATED"/>
    <property type="match status" value="1"/>
</dbReference>
<evidence type="ECO:0000256" key="1">
    <source>
        <dbReference type="ARBA" id="ARBA00004196"/>
    </source>
</evidence>
<feature type="domain" description="Periplasmic binding protein" evidence="7">
    <location>
        <begin position="39"/>
        <end position="321"/>
    </location>
</feature>
<dbReference type="GO" id="GO:0046872">
    <property type="term" value="F:metal ion binding"/>
    <property type="evidence" value="ECO:0007669"/>
    <property type="project" value="UniProtKB-KW"/>
</dbReference>
<gene>
    <name evidence="8" type="primary">mglB4</name>
    <name evidence="8" type="ORF">Cspa_c29620</name>
</gene>
<comment type="subcellular location">
    <subcellularLocation>
        <location evidence="1">Cell envelope</location>
    </subcellularLocation>
</comment>
<dbReference type="EMBL" id="CP004121">
    <property type="protein sequence ID" value="AGF56723.1"/>
    <property type="molecule type" value="Genomic_DNA"/>
</dbReference>
<evidence type="ECO:0000256" key="2">
    <source>
        <dbReference type="ARBA" id="ARBA00007639"/>
    </source>
</evidence>
<evidence type="ECO:0000313" key="8">
    <source>
        <dbReference type="EMBL" id="AGF56723.1"/>
    </source>
</evidence>
<dbReference type="GO" id="GO:0030313">
    <property type="term" value="C:cell envelope"/>
    <property type="evidence" value="ECO:0007669"/>
    <property type="project" value="UniProtKB-SubCell"/>
</dbReference>
<dbReference type="HOGENOM" id="CLU_037628_3_1_9"/>
<evidence type="ECO:0000256" key="6">
    <source>
        <dbReference type="ARBA" id="ARBA00034344"/>
    </source>
</evidence>
<keyword evidence="3" id="KW-0479">Metal-binding</keyword>
<keyword evidence="9" id="KW-1185">Reference proteome</keyword>
<accession>M1MKB0</accession>
<dbReference type="RefSeq" id="WP_015393042.1">
    <property type="nucleotide sequence ID" value="NC_020291.1"/>
</dbReference>
<protein>
    <recommendedName>
        <fullName evidence="6">D-galactose/methyl-galactoside binding periplasmic protein MglB</fullName>
    </recommendedName>
</protein>
<dbReference type="CDD" id="cd01539">
    <property type="entry name" value="PBP1_GGBP"/>
    <property type="match status" value="1"/>
</dbReference>
<proteinExistence type="inferred from homology"/>
<dbReference type="KEGG" id="csr:Cspa_c29620"/>
<organism evidence="8 9">
    <name type="scientific">Clostridium saccharoperbutylacetonicum N1-4(HMT)</name>
    <dbReference type="NCBI Taxonomy" id="931276"/>
    <lineage>
        <taxon>Bacteria</taxon>
        <taxon>Bacillati</taxon>
        <taxon>Bacillota</taxon>
        <taxon>Clostridia</taxon>
        <taxon>Eubacteriales</taxon>
        <taxon>Clostridiaceae</taxon>
        <taxon>Clostridium</taxon>
    </lineage>
</organism>
<comment type="similarity">
    <text evidence="2">Belongs to the bacterial solute-binding protein 2 family.</text>
</comment>
<dbReference type="OrthoDB" id="9769193at2"/>
<evidence type="ECO:0000256" key="3">
    <source>
        <dbReference type="ARBA" id="ARBA00022723"/>
    </source>
</evidence>
<keyword evidence="4" id="KW-0732">Signal</keyword>
<dbReference type="PATRIC" id="fig|931276.5.peg.2977"/>
<evidence type="ECO:0000256" key="5">
    <source>
        <dbReference type="ARBA" id="ARBA00034323"/>
    </source>
</evidence>
<dbReference type="InterPro" id="IPR028082">
    <property type="entry name" value="Peripla_BP_I"/>
</dbReference>
<dbReference type="Gene3D" id="3.40.50.2300">
    <property type="match status" value="2"/>
</dbReference>
<name>M1MKB0_9CLOT</name>
<comment type="subunit">
    <text evidence="5">The ABC transporter complex is composed of one ATP-binding protein (MglA), two transmembrane proteins (MglC) and a solute-binding protein (MglB).</text>
</comment>
<dbReference type="STRING" id="36745.CLSAP_26970"/>
<evidence type="ECO:0000313" key="9">
    <source>
        <dbReference type="Proteomes" id="UP000011728"/>
    </source>
</evidence>
<dbReference type="InterPro" id="IPR025997">
    <property type="entry name" value="SBP_2_dom"/>
</dbReference>
<dbReference type="InterPro" id="IPR044085">
    <property type="entry name" value="MglB-like_PBP1"/>
</dbReference>
<dbReference type="GO" id="GO:0030246">
    <property type="term" value="F:carbohydrate binding"/>
    <property type="evidence" value="ECO:0007669"/>
    <property type="project" value="InterPro"/>
</dbReference>
<evidence type="ECO:0000259" key="7">
    <source>
        <dbReference type="Pfam" id="PF13407"/>
    </source>
</evidence>
<evidence type="ECO:0000256" key="4">
    <source>
        <dbReference type="ARBA" id="ARBA00022729"/>
    </source>
</evidence>
<dbReference type="eggNOG" id="COG1879">
    <property type="taxonomic scope" value="Bacteria"/>
</dbReference>
<dbReference type="AlphaFoldDB" id="M1MKB0"/>
<reference evidence="8 9" key="1">
    <citation type="submission" date="2013-02" db="EMBL/GenBank/DDBJ databases">
        <title>Genome sequence of Clostridium saccharoperbutylacetonicum N1-4(HMT).</title>
        <authorList>
            <person name="Poehlein A."/>
            <person name="Daniel R."/>
        </authorList>
    </citation>
    <scope>NUCLEOTIDE SEQUENCE [LARGE SCALE GENOMIC DNA]</scope>
    <source>
        <strain evidence="9">N1-4(HMT)</strain>
    </source>
</reference>
<dbReference type="PANTHER" id="PTHR46847">
    <property type="entry name" value="D-ALLOSE-BINDING PERIPLASMIC PROTEIN-RELATED"/>
    <property type="match status" value="1"/>
</dbReference>
<dbReference type="Proteomes" id="UP000011728">
    <property type="component" value="Chromosome"/>
</dbReference>
<dbReference type="Pfam" id="PF13407">
    <property type="entry name" value="Peripla_BP_4"/>
    <property type="match status" value="1"/>
</dbReference>
<dbReference type="SUPFAM" id="SSF53822">
    <property type="entry name" value="Periplasmic binding protein-like I"/>
    <property type="match status" value="1"/>
</dbReference>
<sequence length="347" mass="38168">MKIFKEISLFIVTFILLLHSIENSSYASPNIPTQKTIKVGVFLVDLSNVFNSDLKKSLGELQKESGDKIQFTIFDGKANQSVQNADISKELNSGFDVFVVAPISSNEYEVSDALNKIITAKHPLILFFPTTSSLTNIVKSYPASVIIVGDTEQGGNLEGELLADEWKSHKNTLDKNKDNTIQYIMLKGPSNNLLTLDRSKYPISALNNAGIKTEELFSTFCNWQRDCAKTAIESEFLTFNGKIEAIISNNDNMAIGAIEALQKYGFNKGDSSKYIPVVGLGGAPEAKKLIDQGFMTGTVVQDSKLHAKAIYEVAINLASGRSPIDDTDYKFDGTGITIKIPYYNYAK</sequence>